<proteinExistence type="predicted"/>
<dbReference type="EMBL" id="CP036261">
    <property type="protein sequence ID" value="QDS86443.1"/>
    <property type="molecule type" value="Genomic_DNA"/>
</dbReference>
<accession>A0A517LUZ8</accession>
<dbReference type="Proteomes" id="UP000319557">
    <property type="component" value="Chromosome"/>
</dbReference>
<dbReference type="InterPro" id="IPR012902">
    <property type="entry name" value="N_methyl_site"/>
</dbReference>
<evidence type="ECO:0000313" key="2">
    <source>
        <dbReference type="EMBL" id="QDS86443.1"/>
    </source>
</evidence>
<keyword evidence="3" id="KW-1185">Reference proteome</keyword>
<dbReference type="NCBIfam" id="TIGR04294">
    <property type="entry name" value="pre_pil_HX9DG"/>
    <property type="match status" value="1"/>
</dbReference>
<name>A0A517LUZ8_9BACT</name>
<dbReference type="Pfam" id="PF07596">
    <property type="entry name" value="SBP_bac_10"/>
    <property type="match status" value="1"/>
</dbReference>
<evidence type="ECO:0000313" key="3">
    <source>
        <dbReference type="Proteomes" id="UP000319557"/>
    </source>
</evidence>
<dbReference type="NCBIfam" id="TIGR02532">
    <property type="entry name" value="IV_pilin_GFxxxE"/>
    <property type="match status" value="1"/>
</dbReference>
<feature type="domain" description="DUF1559" evidence="1">
    <location>
        <begin position="37"/>
        <end position="317"/>
    </location>
</feature>
<dbReference type="PANTHER" id="PTHR30093">
    <property type="entry name" value="GENERAL SECRETION PATHWAY PROTEIN G"/>
    <property type="match status" value="1"/>
</dbReference>
<organism evidence="2 3">
    <name type="scientific">Rosistilla ulvae</name>
    <dbReference type="NCBI Taxonomy" id="1930277"/>
    <lineage>
        <taxon>Bacteria</taxon>
        <taxon>Pseudomonadati</taxon>
        <taxon>Planctomycetota</taxon>
        <taxon>Planctomycetia</taxon>
        <taxon>Pirellulales</taxon>
        <taxon>Pirellulaceae</taxon>
        <taxon>Rosistilla</taxon>
    </lineage>
</organism>
<evidence type="ECO:0000259" key="1">
    <source>
        <dbReference type="Pfam" id="PF07596"/>
    </source>
</evidence>
<dbReference type="RefSeq" id="WP_145342201.1">
    <property type="nucleotide sequence ID" value="NZ_CP036261.1"/>
</dbReference>
<dbReference type="Pfam" id="PF07963">
    <property type="entry name" value="N_methyl"/>
    <property type="match status" value="1"/>
</dbReference>
<dbReference type="AlphaFoldDB" id="A0A517LUZ8"/>
<dbReference type="PANTHER" id="PTHR30093:SF2">
    <property type="entry name" value="TYPE II SECRETION SYSTEM PROTEIN H"/>
    <property type="match status" value="1"/>
</dbReference>
<dbReference type="KEGG" id="ruv:EC9_06050"/>
<dbReference type="Gene3D" id="3.30.700.10">
    <property type="entry name" value="Glycoprotein, Type 4 Pilin"/>
    <property type="match status" value="1"/>
</dbReference>
<dbReference type="SUPFAM" id="SSF54523">
    <property type="entry name" value="Pili subunits"/>
    <property type="match status" value="1"/>
</dbReference>
<dbReference type="InterPro" id="IPR045584">
    <property type="entry name" value="Pilin-like"/>
</dbReference>
<dbReference type="InterPro" id="IPR011453">
    <property type="entry name" value="DUF1559"/>
</dbReference>
<dbReference type="InterPro" id="IPR027558">
    <property type="entry name" value="Pre_pil_HX9DG_C"/>
</dbReference>
<reference evidence="2 3" key="1">
    <citation type="submission" date="2019-02" db="EMBL/GenBank/DDBJ databases">
        <title>Deep-cultivation of Planctomycetes and their phenomic and genomic characterization uncovers novel biology.</title>
        <authorList>
            <person name="Wiegand S."/>
            <person name="Jogler M."/>
            <person name="Boedeker C."/>
            <person name="Pinto D."/>
            <person name="Vollmers J."/>
            <person name="Rivas-Marin E."/>
            <person name="Kohn T."/>
            <person name="Peeters S.H."/>
            <person name="Heuer A."/>
            <person name="Rast P."/>
            <person name="Oberbeckmann S."/>
            <person name="Bunk B."/>
            <person name="Jeske O."/>
            <person name="Meyerdierks A."/>
            <person name="Storesund J.E."/>
            <person name="Kallscheuer N."/>
            <person name="Luecker S."/>
            <person name="Lage O.M."/>
            <person name="Pohl T."/>
            <person name="Merkel B.J."/>
            <person name="Hornburger P."/>
            <person name="Mueller R.-W."/>
            <person name="Bruemmer F."/>
            <person name="Labrenz M."/>
            <person name="Spormann A.M."/>
            <person name="Op den Camp H."/>
            <person name="Overmann J."/>
            <person name="Amann R."/>
            <person name="Jetten M.S.M."/>
            <person name="Mascher T."/>
            <person name="Medema M.H."/>
            <person name="Devos D.P."/>
            <person name="Kaster A.-K."/>
            <person name="Ovreas L."/>
            <person name="Rohde M."/>
            <person name="Galperin M.Y."/>
            <person name="Jogler C."/>
        </authorList>
    </citation>
    <scope>NUCLEOTIDE SEQUENCE [LARGE SCALE GENOMIC DNA]</scope>
    <source>
        <strain evidence="2 3">EC9</strain>
    </source>
</reference>
<protein>
    <submittedName>
        <fullName evidence="2">Type II secretion system protein G</fullName>
    </submittedName>
</protein>
<gene>
    <name evidence="2" type="primary">xcpT_2</name>
    <name evidence="2" type="ORF">EC9_06050</name>
</gene>
<sequence length="335" mass="36244">MTQNPQRRSRPGFTLVELLVVIAIIGILVGLLLPAVQAAREAARRMQCSNNMKQLGLALHNYHDTYRVFPPGCIDSNRKTNSPTDALSNNNGLGWGTLLLPFIEQSPLYDQIGLETGSFGRSWQDKNNDGTANDPIDSAKVVIDAFVCPSDPMSGLNSDKSGYGKSNYLAIAGRYAVQTDANGSPLGQRNGMFFENSNRKFRDVIDGTSNTLFISERTTQNDNANSTQCGGSPCSWAGGLWIGPRIVSSSATWHTGLYLFDVANVGGYDTGYSLTHGFGRSSATWGADWNAKGCHPGGMQTTLGDGSVRFVTETIDFDLYRNLHTPQDGNVIGPF</sequence>
<dbReference type="OrthoDB" id="256292at2"/>